<dbReference type="Pfam" id="PF00990">
    <property type="entry name" value="GGDEF"/>
    <property type="match status" value="1"/>
</dbReference>
<keyword evidence="2" id="KW-0808">Transferase</keyword>
<sequence>MKGLDKLQEENERLKKLASQDSLTGLLNRGTMEETVSEVIRHDKAGVFLIMDIDHFKQINDVYGHLTGDKVLQELARVIGYHFFKKDLIGRMGGDEFAVFIQNACKKEMVESKAESLYSRALQVGREMGIGNRLKVTIGVEQFREGDSFQTLYSRADCALRYGKREGRNFLNYYRDSMALHKTASQNGEGLPAAPHDMKYICRELKEPDFSREANCQEYQTFLSIYRFLERSLERTGIQVELILISLTDPSGAFVNLGEREFLVQQLRESICSSLRFNDIYTHYTSCQFLVMTPGAGSSHMEMITSRIRNKFLELVQGRPDVRLFFSFYPLQQTAPRRQ</sequence>
<feature type="domain" description="GGDEF" evidence="1">
    <location>
        <begin position="44"/>
        <end position="176"/>
    </location>
</feature>
<keyword evidence="2" id="KW-0548">Nucleotidyltransferase</keyword>
<dbReference type="RefSeq" id="WP_055656109.1">
    <property type="nucleotide sequence ID" value="NZ_CABIXC010000006.1"/>
</dbReference>
<proteinExistence type="predicted"/>
<dbReference type="GO" id="GO:0005886">
    <property type="term" value="C:plasma membrane"/>
    <property type="evidence" value="ECO:0007669"/>
    <property type="project" value="TreeGrafter"/>
</dbReference>
<dbReference type="InterPro" id="IPR050469">
    <property type="entry name" value="Diguanylate_Cyclase"/>
</dbReference>
<evidence type="ECO:0000313" key="2">
    <source>
        <dbReference type="EMBL" id="CUO41798.1"/>
    </source>
</evidence>
<dbReference type="InterPro" id="IPR043128">
    <property type="entry name" value="Rev_trsase/Diguanyl_cyclase"/>
</dbReference>
<dbReference type="SMART" id="SM00267">
    <property type="entry name" value="GGDEF"/>
    <property type="match status" value="1"/>
</dbReference>
<dbReference type="PROSITE" id="PS50887">
    <property type="entry name" value="GGDEF"/>
    <property type="match status" value="1"/>
</dbReference>
<dbReference type="InterPro" id="IPR000160">
    <property type="entry name" value="GGDEF_dom"/>
</dbReference>
<dbReference type="PANTHER" id="PTHR45138">
    <property type="entry name" value="REGULATORY COMPONENTS OF SENSORY TRANSDUCTION SYSTEM"/>
    <property type="match status" value="1"/>
</dbReference>
<dbReference type="GO" id="GO:1902201">
    <property type="term" value="P:negative regulation of bacterial-type flagellum-dependent cell motility"/>
    <property type="evidence" value="ECO:0007669"/>
    <property type="project" value="TreeGrafter"/>
</dbReference>
<evidence type="ECO:0000259" key="1">
    <source>
        <dbReference type="PROSITE" id="PS50887"/>
    </source>
</evidence>
<protein>
    <submittedName>
        <fullName evidence="2">Diguanylate cyclase (GGDEF) domain</fullName>
        <ecNumber evidence="2">2.7.7.65</ecNumber>
    </submittedName>
</protein>
<dbReference type="EMBL" id="CYZE01000006">
    <property type="protein sequence ID" value="CUO41798.1"/>
    <property type="molecule type" value="Genomic_DNA"/>
</dbReference>
<dbReference type="GO" id="GO:0052621">
    <property type="term" value="F:diguanylate cyclase activity"/>
    <property type="evidence" value="ECO:0007669"/>
    <property type="project" value="UniProtKB-EC"/>
</dbReference>
<dbReference type="NCBIfam" id="TIGR00254">
    <property type="entry name" value="GGDEF"/>
    <property type="match status" value="1"/>
</dbReference>
<dbReference type="CDD" id="cd01949">
    <property type="entry name" value="GGDEF"/>
    <property type="match status" value="1"/>
</dbReference>
<dbReference type="EC" id="2.7.7.65" evidence="2"/>
<evidence type="ECO:0000313" key="3">
    <source>
        <dbReference type="Proteomes" id="UP000095651"/>
    </source>
</evidence>
<dbReference type="InterPro" id="IPR029787">
    <property type="entry name" value="Nucleotide_cyclase"/>
</dbReference>
<reference evidence="2 3" key="1">
    <citation type="submission" date="2015-09" db="EMBL/GenBank/DDBJ databases">
        <authorList>
            <consortium name="Pathogen Informatics"/>
        </authorList>
    </citation>
    <scope>NUCLEOTIDE SEQUENCE [LARGE SCALE GENOMIC DNA]</scope>
    <source>
        <strain evidence="2 3">2789STDY5608850</strain>
    </source>
</reference>
<dbReference type="Proteomes" id="UP000095651">
    <property type="component" value="Unassembled WGS sequence"/>
</dbReference>
<name>A0A174EYR5_9FIRM</name>
<dbReference type="AlphaFoldDB" id="A0A174EYR5"/>
<dbReference type="Gene3D" id="3.30.70.270">
    <property type="match status" value="1"/>
</dbReference>
<organism evidence="2 3">
    <name type="scientific">Hungatella hathewayi</name>
    <dbReference type="NCBI Taxonomy" id="154046"/>
    <lineage>
        <taxon>Bacteria</taxon>
        <taxon>Bacillati</taxon>
        <taxon>Bacillota</taxon>
        <taxon>Clostridia</taxon>
        <taxon>Lachnospirales</taxon>
        <taxon>Lachnospiraceae</taxon>
        <taxon>Hungatella</taxon>
    </lineage>
</organism>
<accession>A0A174EYR5</accession>
<dbReference type="PANTHER" id="PTHR45138:SF9">
    <property type="entry name" value="DIGUANYLATE CYCLASE DGCM-RELATED"/>
    <property type="match status" value="1"/>
</dbReference>
<dbReference type="SUPFAM" id="SSF55073">
    <property type="entry name" value="Nucleotide cyclase"/>
    <property type="match status" value="1"/>
</dbReference>
<gene>
    <name evidence="2" type="primary">adrA_2</name>
    <name evidence="2" type="ORF">ERS852407_02751</name>
</gene>
<dbReference type="GO" id="GO:0043709">
    <property type="term" value="P:cell adhesion involved in single-species biofilm formation"/>
    <property type="evidence" value="ECO:0007669"/>
    <property type="project" value="TreeGrafter"/>
</dbReference>